<evidence type="ECO:0000256" key="1">
    <source>
        <dbReference type="SAM" id="MobiDB-lite"/>
    </source>
</evidence>
<dbReference type="OrthoDB" id="8954335at2759"/>
<gene>
    <name evidence="3" type="ORF">PIIN_06525</name>
</gene>
<dbReference type="Proteomes" id="UP000007148">
    <property type="component" value="Unassembled WGS sequence"/>
</dbReference>
<evidence type="ECO:0000259" key="2">
    <source>
        <dbReference type="Pfam" id="PF01926"/>
    </source>
</evidence>
<organism evidence="3 4">
    <name type="scientific">Serendipita indica (strain DSM 11827)</name>
    <name type="common">Root endophyte fungus</name>
    <name type="synonym">Piriformospora indica</name>
    <dbReference type="NCBI Taxonomy" id="1109443"/>
    <lineage>
        <taxon>Eukaryota</taxon>
        <taxon>Fungi</taxon>
        <taxon>Dikarya</taxon>
        <taxon>Basidiomycota</taxon>
        <taxon>Agaricomycotina</taxon>
        <taxon>Agaricomycetes</taxon>
        <taxon>Sebacinales</taxon>
        <taxon>Serendipitaceae</taxon>
        <taxon>Serendipita</taxon>
    </lineage>
</organism>
<dbReference type="Gene3D" id="3.40.50.300">
    <property type="entry name" value="P-loop containing nucleotide triphosphate hydrolases"/>
    <property type="match status" value="1"/>
</dbReference>
<name>G4TMP3_SERID</name>
<evidence type="ECO:0000313" key="4">
    <source>
        <dbReference type="Proteomes" id="UP000007148"/>
    </source>
</evidence>
<dbReference type="InterPro" id="IPR027417">
    <property type="entry name" value="P-loop_NTPase"/>
</dbReference>
<dbReference type="OMA" id="GATFACF"/>
<dbReference type="Pfam" id="PF01926">
    <property type="entry name" value="MMR_HSR1"/>
    <property type="match status" value="1"/>
</dbReference>
<dbReference type="GO" id="GO:0005525">
    <property type="term" value="F:GTP binding"/>
    <property type="evidence" value="ECO:0007669"/>
    <property type="project" value="InterPro"/>
</dbReference>
<keyword evidence="4" id="KW-1185">Reference proteome</keyword>
<feature type="region of interest" description="Disordered" evidence="1">
    <location>
        <begin position="229"/>
        <end position="253"/>
    </location>
</feature>
<comment type="caution">
    <text evidence="3">The sequence shown here is derived from an EMBL/GenBank/DDBJ whole genome shotgun (WGS) entry which is preliminary data.</text>
</comment>
<dbReference type="AlphaFoldDB" id="G4TMP3"/>
<accession>G4TMP3</accession>
<dbReference type="STRING" id="1109443.G4TMP3"/>
<feature type="region of interest" description="Disordered" evidence="1">
    <location>
        <begin position="184"/>
        <end position="205"/>
    </location>
</feature>
<dbReference type="EMBL" id="CAFZ01000172">
    <property type="protein sequence ID" value="CCA72588.1"/>
    <property type="molecule type" value="Genomic_DNA"/>
</dbReference>
<dbReference type="InParanoid" id="G4TMP3"/>
<protein>
    <recommendedName>
        <fullName evidence="2">G domain-containing protein</fullName>
    </recommendedName>
</protein>
<feature type="domain" description="G" evidence="2">
    <location>
        <begin position="9"/>
        <end position="98"/>
    </location>
</feature>
<sequence>MSTTSEKVVLVLGPCGVGKSQLISHGANLGGRGVVHSLGAGTERVEIVRTTLNGEPVVFIDTPGFDESFMSPITILTAVSETLDENKLKVDMVLYLHRITDNRMAGSILKNLGLFQGICGGIAMQNVIVVLTMCGKVPIPVKDARLAELKRDYWAEIAKQGATFACFGDSISSVRDIVLGAHEEPKNPEVPRTRPVSEPPRFTRRPHRDTVAGIALNQQLESLIRDKKKYKRRMDKSDRHRHRTRRNSTRADMRRIPAVRDRILQAEKRRIDQGIEETVDKLRQLNAPLSRVVRRLFVRKKPSELNY</sequence>
<dbReference type="InterPro" id="IPR006073">
    <property type="entry name" value="GTP-bd"/>
</dbReference>
<evidence type="ECO:0000313" key="3">
    <source>
        <dbReference type="EMBL" id="CCA72588.1"/>
    </source>
</evidence>
<reference evidence="3 4" key="1">
    <citation type="journal article" date="2011" name="PLoS Pathog.">
        <title>Endophytic Life Strategies Decoded by Genome and Transcriptome Analyses of the Mutualistic Root Symbiont Piriformospora indica.</title>
        <authorList>
            <person name="Zuccaro A."/>
            <person name="Lahrmann U."/>
            <person name="Guldener U."/>
            <person name="Langen G."/>
            <person name="Pfiffi S."/>
            <person name="Biedenkopf D."/>
            <person name="Wong P."/>
            <person name="Samans B."/>
            <person name="Grimm C."/>
            <person name="Basiewicz M."/>
            <person name="Murat C."/>
            <person name="Martin F."/>
            <person name="Kogel K.H."/>
        </authorList>
    </citation>
    <scope>NUCLEOTIDE SEQUENCE [LARGE SCALE GENOMIC DNA]</scope>
    <source>
        <strain evidence="3 4">DSM 11827</strain>
    </source>
</reference>
<dbReference type="SUPFAM" id="SSF52540">
    <property type="entry name" value="P-loop containing nucleoside triphosphate hydrolases"/>
    <property type="match status" value="1"/>
</dbReference>
<dbReference type="HOGENOM" id="CLU_018003_0_0_1"/>
<proteinExistence type="predicted"/>
<feature type="compositionally biased region" description="Basic residues" evidence="1">
    <location>
        <begin position="229"/>
        <end position="248"/>
    </location>
</feature>